<dbReference type="AlphaFoldDB" id="A0A183DBA2"/>
<dbReference type="InterPro" id="IPR003152">
    <property type="entry name" value="FATC_dom"/>
</dbReference>
<reference evidence="2 3" key="2">
    <citation type="submission" date="2018-11" db="EMBL/GenBank/DDBJ databases">
        <authorList>
            <consortium name="Pathogen Informatics"/>
        </authorList>
    </citation>
    <scope>NUCLEOTIDE SEQUENCE [LARGE SCALE GENOMIC DNA]</scope>
</reference>
<evidence type="ECO:0000313" key="2">
    <source>
        <dbReference type="EMBL" id="VDK52996.1"/>
    </source>
</evidence>
<sequence>MSVEGQVGKLIDIARDEMNLARMYIGWCPFL</sequence>
<dbReference type="SMART" id="SM01343">
    <property type="entry name" value="FATC"/>
    <property type="match status" value="1"/>
</dbReference>
<evidence type="ECO:0000259" key="1">
    <source>
        <dbReference type="PROSITE" id="PS51190"/>
    </source>
</evidence>
<protein>
    <submittedName>
        <fullName evidence="4">FATC domain-containing protein</fullName>
    </submittedName>
</protein>
<organism evidence="4">
    <name type="scientific">Gongylonema pulchrum</name>
    <dbReference type="NCBI Taxonomy" id="637853"/>
    <lineage>
        <taxon>Eukaryota</taxon>
        <taxon>Metazoa</taxon>
        <taxon>Ecdysozoa</taxon>
        <taxon>Nematoda</taxon>
        <taxon>Chromadorea</taxon>
        <taxon>Rhabditida</taxon>
        <taxon>Spirurina</taxon>
        <taxon>Spiruromorpha</taxon>
        <taxon>Spiruroidea</taxon>
        <taxon>Gongylonematidae</taxon>
        <taxon>Gongylonema</taxon>
    </lineage>
</organism>
<name>A0A183DBA2_9BILA</name>
<proteinExistence type="predicted"/>
<keyword evidence="3" id="KW-1185">Reference proteome</keyword>
<dbReference type="PROSITE" id="PS51190">
    <property type="entry name" value="FATC"/>
    <property type="match status" value="1"/>
</dbReference>
<dbReference type="Pfam" id="PF02260">
    <property type="entry name" value="FATC"/>
    <property type="match status" value="1"/>
</dbReference>
<gene>
    <name evidence="2" type="ORF">GPUH_LOCUS5993</name>
</gene>
<dbReference type="Proteomes" id="UP000271098">
    <property type="component" value="Unassembled WGS sequence"/>
</dbReference>
<evidence type="ECO:0000313" key="4">
    <source>
        <dbReference type="WBParaSite" id="GPUH_0000600101-mRNA-1"/>
    </source>
</evidence>
<accession>A0A183DBA2</accession>
<feature type="domain" description="FATC" evidence="1">
    <location>
        <begin position="1"/>
        <end position="31"/>
    </location>
</feature>
<reference evidence="4" key="1">
    <citation type="submission" date="2016-06" db="UniProtKB">
        <authorList>
            <consortium name="WormBaseParasite"/>
        </authorList>
    </citation>
    <scope>IDENTIFICATION</scope>
</reference>
<evidence type="ECO:0000313" key="3">
    <source>
        <dbReference type="Proteomes" id="UP000271098"/>
    </source>
</evidence>
<dbReference type="WBParaSite" id="GPUH_0000600101-mRNA-1">
    <property type="protein sequence ID" value="GPUH_0000600101-mRNA-1"/>
    <property type="gene ID" value="GPUH_0000600101"/>
</dbReference>
<dbReference type="EMBL" id="UYRT01013408">
    <property type="protein sequence ID" value="VDK52996.1"/>
    <property type="molecule type" value="Genomic_DNA"/>
</dbReference>